<accession>A0A6V7W588</accession>
<dbReference type="EMBL" id="CAJEWN010000424">
    <property type="protein sequence ID" value="CAD2182214.1"/>
    <property type="molecule type" value="Genomic_DNA"/>
</dbReference>
<evidence type="ECO:0000313" key="1">
    <source>
        <dbReference type="EMBL" id="CAD2182214.1"/>
    </source>
</evidence>
<reference evidence="1 2" key="1">
    <citation type="submission" date="2020-08" db="EMBL/GenBank/DDBJ databases">
        <authorList>
            <person name="Koutsovoulos G."/>
            <person name="Danchin GJ E."/>
        </authorList>
    </citation>
    <scope>NUCLEOTIDE SEQUENCE [LARGE SCALE GENOMIC DNA]</scope>
</reference>
<sequence length="70" mass="8029">MVIKIEKIISKDVLIFETISHECALAIIPMDFVGYEWVLGSPFIRKFCHTFDIGKNQLTLSQVLNNEVCE</sequence>
<dbReference type="Gene3D" id="2.40.70.10">
    <property type="entry name" value="Acid Proteases"/>
    <property type="match status" value="1"/>
</dbReference>
<dbReference type="SUPFAM" id="SSF50630">
    <property type="entry name" value="Acid proteases"/>
    <property type="match status" value="1"/>
</dbReference>
<dbReference type="OrthoDB" id="5839242at2759"/>
<proteinExistence type="predicted"/>
<dbReference type="Proteomes" id="UP000580250">
    <property type="component" value="Unassembled WGS sequence"/>
</dbReference>
<protein>
    <submittedName>
        <fullName evidence="1">Uncharacterized protein</fullName>
    </submittedName>
</protein>
<dbReference type="AlphaFoldDB" id="A0A6V7W588"/>
<gene>
    <name evidence="1" type="ORF">MENT_LOCUS34411</name>
</gene>
<dbReference type="InterPro" id="IPR021109">
    <property type="entry name" value="Peptidase_aspartic_dom_sf"/>
</dbReference>
<name>A0A6V7W588_MELEN</name>
<comment type="caution">
    <text evidence="1">The sequence shown here is derived from an EMBL/GenBank/DDBJ whole genome shotgun (WGS) entry which is preliminary data.</text>
</comment>
<organism evidence="1 2">
    <name type="scientific">Meloidogyne enterolobii</name>
    <name type="common">Root-knot nematode worm</name>
    <name type="synonym">Meloidogyne mayaguensis</name>
    <dbReference type="NCBI Taxonomy" id="390850"/>
    <lineage>
        <taxon>Eukaryota</taxon>
        <taxon>Metazoa</taxon>
        <taxon>Ecdysozoa</taxon>
        <taxon>Nematoda</taxon>
        <taxon>Chromadorea</taxon>
        <taxon>Rhabditida</taxon>
        <taxon>Tylenchina</taxon>
        <taxon>Tylenchomorpha</taxon>
        <taxon>Tylenchoidea</taxon>
        <taxon>Meloidogynidae</taxon>
        <taxon>Meloidogyninae</taxon>
        <taxon>Meloidogyne</taxon>
    </lineage>
</organism>
<evidence type="ECO:0000313" key="2">
    <source>
        <dbReference type="Proteomes" id="UP000580250"/>
    </source>
</evidence>